<dbReference type="Proteomes" id="UP000029121">
    <property type="component" value="Unassembled WGS sequence"/>
</dbReference>
<evidence type="ECO:0000259" key="1">
    <source>
        <dbReference type="Pfam" id="PF03478"/>
    </source>
</evidence>
<keyword evidence="3" id="KW-1185">Reference proteome</keyword>
<organism evidence="2 3">
    <name type="scientific">Capsella rubella</name>
    <dbReference type="NCBI Taxonomy" id="81985"/>
    <lineage>
        <taxon>Eukaryota</taxon>
        <taxon>Viridiplantae</taxon>
        <taxon>Streptophyta</taxon>
        <taxon>Embryophyta</taxon>
        <taxon>Tracheophyta</taxon>
        <taxon>Spermatophyta</taxon>
        <taxon>Magnoliopsida</taxon>
        <taxon>eudicotyledons</taxon>
        <taxon>Gunneridae</taxon>
        <taxon>Pentapetalae</taxon>
        <taxon>rosids</taxon>
        <taxon>malvids</taxon>
        <taxon>Brassicales</taxon>
        <taxon>Brassicaceae</taxon>
        <taxon>Camelineae</taxon>
        <taxon>Capsella</taxon>
    </lineage>
</organism>
<name>R0HX02_9BRAS</name>
<gene>
    <name evidence="2" type="ORF">CARUB_v10024823mg</name>
</gene>
<evidence type="ECO:0000313" key="3">
    <source>
        <dbReference type="Proteomes" id="UP000029121"/>
    </source>
</evidence>
<dbReference type="PANTHER" id="PTHR47123">
    <property type="entry name" value="F-BOX PROTEIN SKIP23"/>
    <property type="match status" value="1"/>
</dbReference>
<protein>
    <recommendedName>
        <fullName evidence="1">KIB1-4 beta-propeller domain-containing protein</fullName>
    </recommendedName>
</protein>
<dbReference type="PANTHER" id="PTHR47123:SF24">
    <property type="entry name" value="LOW PROTEIN: F-BOX_KELCH-REPEAT PROTEIN"/>
    <property type="match status" value="1"/>
</dbReference>
<sequence>MATKELTLFKKDWSFLSKELLLIISTLLKNCFDVVHARSVCSSWRSTFPFPSSLVRPSYSLPTLMEFTLESKDSCTLEKVPLFLFRVKTTVADEYFLGAIGRDDRIELSNSSPFQCSVKVKVPRSDPTLMNMLDCEVISLGHQYRMIGWDPEESSTNYRGVAFIMLNKNGGRGEFVVVLNYSRVLLVLRSSEMRWMWLKDVSDATCKDLVTFRGKFYASFLNGDIVVIDPYSLEVFLPLMPSQPLNSSNYLVPAGDDELFLVEKIITRYGELNFSQFACRVSRLDEEAGKWVVVSELGGRVFFIGHFGNVCCSAKELPNGCGVSGNSIFFTNEGGSVTYSYKYGVHTGRAEDSLGFWSLSSENRVMIFNRSPVVALWIGC</sequence>
<evidence type="ECO:0000313" key="2">
    <source>
        <dbReference type="EMBL" id="EOA28603.1"/>
    </source>
</evidence>
<dbReference type="OrthoDB" id="600964at2759"/>
<dbReference type="KEGG" id="crb:17888994"/>
<reference evidence="3" key="1">
    <citation type="journal article" date="2013" name="Nat. Genet.">
        <title>The Capsella rubella genome and the genomic consequences of rapid mating system evolution.</title>
        <authorList>
            <person name="Slotte T."/>
            <person name="Hazzouri K.M."/>
            <person name="Agren J.A."/>
            <person name="Koenig D."/>
            <person name="Maumus F."/>
            <person name="Guo Y.L."/>
            <person name="Steige K."/>
            <person name="Platts A.E."/>
            <person name="Escobar J.S."/>
            <person name="Newman L.K."/>
            <person name="Wang W."/>
            <person name="Mandakova T."/>
            <person name="Vello E."/>
            <person name="Smith L.M."/>
            <person name="Henz S.R."/>
            <person name="Steffen J."/>
            <person name="Takuno S."/>
            <person name="Brandvain Y."/>
            <person name="Coop G."/>
            <person name="Andolfatto P."/>
            <person name="Hu T.T."/>
            <person name="Blanchette M."/>
            <person name="Clark R.M."/>
            <person name="Quesneville H."/>
            <person name="Nordborg M."/>
            <person name="Gaut B.S."/>
            <person name="Lysak M.A."/>
            <person name="Jenkins J."/>
            <person name="Grimwood J."/>
            <person name="Chapman J."/>
            <person name="Prochnik S."/>
            <person name="Shu S."/>
            <person name="Rokhsar D."/>
            <person name="Schmutz J."/>
            <person name="Weigel D."/>
            <person name="Wright S.I."/>
        </authorList>
    </citation>
    <scope>NUCLEOTIDE SEQUENCE [LARGE SCALE GENOMIC DNA]</scope>
    <source>
        <strain evidence="3">cv. Monte Gargano</strain>
    </source>
</reference>
<accession>R0HX02</accession>
<feature type="domain" description="KIB1-4 beta-propeller" evidence="1">
    <location>
        <begin position="168"/>
        <end position="339"/>
    </location>
</feature>
<dbReference type="EMBL" id="KB870808">
    <property type="protein sequence ID" value="EOA28603.1"/>
    <property type="molecule type" value="Genomic_DNA"/>
</dbReference>
<dbReference type="Gene3D" id="1.20.1280.50">
    <property type="match status" value="1"/>
</dbReference>
<dbReference type="AlphaFoldDB" id="R0HX02"/>
<dbReference type="InterPro" id="IPR051304">
    <property type="entry name" value="SCF_F-box_domain"/>
</dbReference>
<dbReference type="InterPro" id="IPR005174">
    <property type="entry name" value="KIB1-4_b-propeller"/>
</dbReference>
<dbReference type="Pfam" id="PF03478">
    <property type="entry name" value="Beta-prop_KIB1-4"/>
    <property type="match status" value="1"/>
</dbReference>
<proteinExistence type="predicted"/>